<sequence>MEIYKAKVMGFCYGVRRAMNIAEKAAETHDNAVTFGPLIHNPQVVSRLEARGVPVVNDLNKLNNETVIIRSHGVGPSCYNTLKCKHLGLVDATCPFVRRNQEITKKLVADGKQVVLIGEKKHPEMKSVSEWAVGKSFIVETMEDVDKLPHFEEAHVVIQTTFSVALADELIEAISRKSDKISVHKTICAATSERQQAARELAKQMDVMIVVGGKNSANTGRLAEVCRNEGAITYHIETAKELRKEWFKSHYKVGITAGASTPDWIIEEVFFIMEDMNEMLAMEDINLDVHKGSVVEGTVVDLSDDKAYISFGYKTEAVLPAHEYSYPAPASLKDVLKVGDTIRVQVVSGVKEDSTIFVSKIKVDRLADWDVIEDAYNKGEPVECEGIEAIKVGLLVQLKSLRGFIPLSQGDLRFVHSLQSLVGKKFEAKILEVDRVKNRLVLSRKAVLEGQRNSEMDELEVAFNNGDVLKGTVKKIMPYGAFVGINGVEGLLHISDISWKKIAKVEDVLSPEQVIDVKIKSFDKEKQRISFTHKECLPNPWETAIHDHDVDDVVEAKVVKILDFGVIVEMNDGLTGLLHINEMTEDHNKKPADVCKIGDVLTVRIISIDEERKRISFSLVEPQSEQVSE</sequence>
<name>E4LAM1_9FIRM</name>
<dbReference type="UniPathway" id="UPA00059">
    <property type="reaction ID" value="UER00105"/>
</dbReference>
<feature type="binding site" evidence="6">
    <location>
        <position position="260"/>
    </location>
    <ligand>
        <name>isopentenyl diphosphate</name>
        <dbReference type="ChEBI" id="CHEBI:128769"/>
    </ligand>
</feature>
<dbReference type="PANTHER" id="PTHR30426:SF0">
    <property type="entry name" value="4-HYDROXY-3-METHYLBUT-2-ENYL DIPHOSPHATE REDUCTASE"/>
    <property type="match status" value="1"/>
</dbReference>
<dbReference type="PROSITE" id="PS50126">
    <property type="entry name" value="S1"/>
    <property type="match status" value="4"/>
</dbReference>
<dbReference type="GO" id="GO:0003676">
    <property type="term" value="F:nucleic acid binding"/>
    <property type="evidence" value="ECO:0007669"/>
    <property type="project" value="InterPro"/>
</dbReference>
<feature type="binding site" evidence="6">
    <location>
        <position position="40"/>
    </location>
    <ligand>
        <name>(2E)-4-hydroxy-3-methylbut-2-enyl diphosphate</name>
        <dbReference type="ChEBI" id="CHEBI:128753"/>
    </ligand>
</feature>
<dbReference type="EMBL" id="AENT01000030">
    <property type="protein sequence ID" value="EFR42244.1"/>
    <property type="molecule type" value="Genomic_DNA"/>
</dbReference>
<dbReference type="GO" id="GO:0019288">
    <property type="term" value="P:isopentenyl diphosphate biosynthetic process, methylerythritol 4-phosphate pathway"/>
    <property type="evidence" value="ECO:0007669"/>
    <property type="project" value="UniProtKB-UniRule"/>
</dbReference>
<dbReference type="CDD" id="cd13944">
    <property type="entry name" value="lytB_ispH"/>
    <property type="match status" value="1"/>
</dbReference>
<dbReference type="GO" id="GO:0051745">
    <property type="term" value="F:4-hydroxy-3-methylbut-2-enyl diphosphate reductase activity"/>
    <property type="evidence" value="ECO:0007669"/>
    <property type="project" value="UniProtKB-UniRule"/>
</dbReference>
<dbReference type="InterPro" id="IPR003029">
    <property type="entry name" value="S1_domain"/>
</dbReference>
<comment type="similarity">
    <text evidence="6">Belongs to the IspH family.</text>
</comment>
<dbReference type="Gene3D" id="2.40.50.140">
    <property type="entry name" value="Nucleic acid-binding proteins"/>
    <property type="match status" value="4"/>
</dbReference>
<evidence type="ECO:0000256" key="6">
    <source>
        <dbReference type="HAMAP-Rule" id="MF_00191"/>
    </source>
</evidence>
<reference evidence="8 9" key="1">
    <citation type="submission" date="2010-11" db="EMBL/GenBank/DDBJ databases">
        <authorList>
            <person name="Durkin A.S."/>
            <person name="Madupu R."/>
            <person name="Torralba M."/>
            <person name="Gillis M."/>
            <person name="Methe B."/>
            <person name="Sutton G."/>
            <person name="Nelson K.E."/>
        </authorList>
    </citation>
    <scope>NUCLEOTIDE SEQUENCE [LARGE SCALE GENOMIC DNA]</scope>
    <source>
        <strain evidence="8 9">UPII 345-E</strain>
    </source>
</reference>
<dbReference type="InterPro" id="IPR012340">
    <property type="entry name" value="NA-bd_OB-fold"/>
</dbReference>
<dbReference type="Gene3D" id="3.40.50.11270">
    <property type="match status" value="1"/>
</dbReference>
<evidence type="ECO:0000259" key="7">
    <source>
        <dbReference type="PROSITE" id="PS50126"/>
    </source>
</evidence>
<feature type="binding site" evidence="6">
    <location>
        <position position="218"/>
    </location>
    <ligand>
        <name>isopentenyl diphosphate</name>
        <dbReference type="ChEBI" id="CHEBI:128769"/>
    </ligand>
</feature>
<dbReference type="PANTHER" id="PTHR30426">
    <property type="entry name" value="4-HYDROXY-3-METHYLBUT-2-ENYL DIPHOSPHATE REDUCTASE"/>
    <property type="match status" value="1"/>
</dbReference>
<dbReference type="GO" id="GO:0016114">
    <property type="term" value="P:terpenoid biosynthetic process"/>
    <property type="evidence" value="ECO:0007669"/>
    <property type="project" value="UniProtKB-UniRule"/>
</dbReference>
<dbReference type="eggNOG" id="COG0539">
    <property type="taxonomic scope" value="Bacteria"/>
</dbReference>
<feature type="binding site" evidence="6">
    <location>
        <position position="122"/>
    </location>
    <ligand>
        <name>isopentenyl diphosphate</name>
        <dbReference type="ChEBI" id="CHEBI:128769"/>
    </ligand>
</feature>
<feature type="binding site" evidence="6">
    <location>
        <position position="72"/>
    </location>
    <ligand>
        <name>dimethylallyl diphosphate</name>
        <dbReference type="ChEBI" id="CHEBI:57623"/>
    </ligand>
</feature>
<feature type="binding site" evidence="6">
    <location>
        <position position="122"/>
    </location>
    <ligand>
        <name>dimethylallyl diphosphate</name>
        <dbReference type="ChEBI" id="CHEBI:57623"/>
    </ligand>
</feature>
<feature type="binding site" evidence="6">
    <location>
        <position position="40"/>
    </location>
    <ligand>
        <name>dimethylallyl diphosphate</name>
        <dbReference type="ChEBI" id="CHEBI:57623"/>
    </ligand>
</feature>
<dbReference type="CDD" id="cd05687">
    <property type="entry name" value="S1_RPS1_repeat_ec1_hs1"/>
    <property type="match status" value="1"/>
</dbReference>
<feature type="domain" description="S1 motif" evidence="7">
    <location>
        <begin position="379"/>
        <end position="445"/>
    </location>
</feature>
<dbReference type="CDD" id="cd04465">
    <property type="entry name" value="S1_RPS1_repeat_ec2_hs2"/>
    <property type="match status" value="1"/>
</dbReference>
<feature type="active site" description="Proton donor" evidence="6">
    <location>
        <position position="124"/>
    </location>
</feature>
<dbReference type="Gene3D" id="3.40.1010.20">
    <property type="entry name" value="4-hydroxy-3-methylbut-2-enyl diphosphate reductase, catalytic domain"/>
    <property type="match status" value="2"/>
</dbReference>
<keyword evidence="4 6" id="KW-0411">Iron-sulfur</keyword>
<accession>E4LAM1</accession>
<evidence type="ECO:0000256" key="1">
    <source>
        <dbReference type="ARBA" id="ARBA00022485"/>
    </source>
</evidence>
<comment type="caution">
    <text evidence="6">Lacks conserved residue(s) required for the propagation of feature annotation.</text>
</comment>
<feature type="binding site" evidence="6">
    <location>
        <position position="218"/>
    </location>
    <ligand>
        <name>(2E)-4-hydroxy-3-methylbut-2-enyl diphosphate</name>
        <dbReference type="ChEBI" id="CHEBI:128753"/>
    </ligand>
</feature>
<dbReference type="Pfam" id="PF00575">
    <property type="entry name" value="S1"/>
    <property type="match status" value="4"/>
</dbReference>
<gene>
    <name evidence="6 8" type="primary">ispH</name>
    <name evidence="8" type="ORF">HMPREF9220_0286</name>
</gene>
<evidence type="ECO:0000313" key="8">
    <source>
        <dbReference type="EMBL" id="EFR42244.1"/>
    </source>
</evidence>
<comment type="caution">
    <text evidence="8">The sequence shown here is derived from an EMBL/GenBank/DDBJ whole genome shotgun (WGS) entry which is preliminary data.</text>
</comment>
<evidence type="ECO:0000256" key="4">
    <source>
        <dbReference type="ARBA" id="ARBA00023014"/>
    </source>
</evidence>
<dbReference type="GO" id="GO:0050992">
    <property type="term" value="P:dimethylallyl diphosphate biosynthetic process"/>
    <property type="evidence" value="ECO:0007669"/>
    <property type="project" value="UniProtKB-UniRule"/>
</dbReference>
<dbReference type="NCBIfam" id="NF002187">
    <property type="entry name" value="PRK01045.1-1"/>
    <property type="match status" value="1"/>
</dbReference>
<dbReference type="RefSeq" id="WP_007555300.1">
    <property type="nucleotide sequence ID" value="NZ_AENT01000030.1"/>
</dbReference>
<evidence type="ECO:0000313" key="9">
    <source>
        <dbReference type="Proteomes" id="UP000004594"/>
    </source>
</evidence>
<comment type="catalytic activity">
    <reaction evidence="6">
        <text>isopentenyl diphosphate + 2 oxidized [2Fe-2S]-[ferredoxin] + H2O = (2E)-4-hydroxy-3-methylbut-2-enyl diphosphate + 2 reduced [2Fe-2S]-[ferredoxin] + 2 H(+)</text>
        <dbReference type="Rhea" id="RHEA:24488"/>
        <dbReference type="Rhea" id="RHEA-COMP:10000"/>
        <dbReference type="Rhea" id="RHEA-COMP:10001"/>
        <dbReference type="ChEBI" id="CHEBI:15377"/>
        <dbReference type="ChEBI" id="CHEBI:15378"/>
        <dbReference type="ChEBI" id="CHEBI:33737"/>
        <dbReference type="ChEBI" id="CHEBI:33738"/>
        <dbReference type="ChEBI" id="CHEBI:128753"/>
        <dbReference type="ChEBI" id="CHEBI:128769"/>
        <dbReference type="EC" id="1.17.7.4"/>
    </reaction>
</comment>
<feature type="domain" description="S1 motif" evidence="7">
    <location>
        <begin position="551"/>
        <end position="620"/>
    </location>
</feature>
<feature type="binding site" evidence="6">
    <location>
        <position position="122"/>
    </location>
    <ligand>
        <name>(2E)-4-hydroxy-3-methylbut-2-enyl diphosphate</name>
        <dbReference type="ChEBI" id="CHEBI:128753"/>
    </ligand>
</feature>
<feature type="binding site" evidence="6">
    <location>
        <position position="72"/>
    </location>
    <ligand>
        <name>(2E)-4-hydroxy-3-methylbut-2-enyl diphosphate</name>
        <dbReference type="ChEBI" id="CHEBI:128753"/>
    </ligand>
</feature>
<feature type="binding site" evidence="6">
    <location>
        <position position="40"/>
    </location>
    <ligand>
        <name>isopentenyl diphosphate</name>
        <dbReference type="ChEBI" id="CHEBI:128769"/>
    </ligand>
</feature>
<feature type="binding site" evidence="6">
    <location>
        <position position="72"/>
    </location>
    <ligand>
        <name>isopentenyl diphosphate</name>
        <dbReference type="ChEBI" id="CHEBI:128769"/>
    </ligand>
</feature>
<organism evidence="8 9">
    <name type="scientific">Dialister micraerophilus UPII 345-E</name>
    <dbReference type="NCBI Taxonomy" id="910314"/>
    <lineage>
        <taxon>Bacteria</taxon>
        <taxon>Bacillati</taxon>
        <taxon>Bacillota</taxon>
        <taxon>Negativicutes</taxon>
        <taxon>Veillonellales</taxon>
        <taxon>Veillonellaceae</taxon>
        <taxon>Dialister</taxon>
    </lineage>
</organism>
<dbReference type="Proteomes" id="UP000004594">
    <property type="component" value="Unassembled WGS sequence"/>
</dbReference>
<dbReference type="CDD" id="cd05688">
    <property type="entry name" value="S1_RPS1_repeat_ec3"/>
    <property type="match status" value="1"/>
</dbReference>
<keyword evidence="6" id="KW-0414">Isoprene biosynthesis</keyword>
<keyword evidence="2 6" id="KW-0479">Metal-binding</keyword>
<dbReference type="GO" id="GO:0051539">
    <property type="term" value="F:4 iron, 4 sulfur cluster binding"/>
    <property type="evidence" value="ECO:0007669"/>
    <property type="project" value="UniProtKB-UniRule"/>
</dbReference>
<dbReference type="SUPFAM" id="SSF50249">
    <property type="entry name" value="Nucleic acid-binding proteins"/>
    <property type="match status" value="4"/>
</dbReference>
<feature type="binding site" evidence="6">
    <location>
        <position position="216"/>
    </location>
    <ligand>
        <name>dimethylallyl diphosphate</name>
        <dbReference type="ChEBI" id="CHEBI:57623"/>
    </ligand>
</feature>
<dbReference type="HAMAP" id="MF_00191">
    <property type="entry name" value="IspH"/>
    <property type="match status" value="1"/>
</dbReference>
<feature type="binding site" evidence="6">
    <location>
        <position position="12"/>
    </location>
    <ligand>
        <name>[4Fe-4S] cluster</name>
        <dbReference type="ChEBI" id="CHEBI:49883"/>
    </ligand>
</feature>
<dbReference type="NCBIfam" id="NF000907">
    <property type="entry name" value="PRK00087.1"/>
    <property type="match status" value="1"/>
</dbReference>
<feature type="domain" description="S1 motif" evidence="7">
    <location>
        <begin position="466"/>
        <end position="534"/>
    </location>
</feature>
<feature type="binding site" evidence="6">
    <location>
        <position position="260"/>
    </location>
    <ligand>
        <name>dimethylallyl diphosphate</name>
        <dbReference type="ChEBI" id="CHEBI:57623"/>
    </ligand>
</feature>
<comment type="function">
    <text evidence="6">Catalyzes the conversion of 1-hydroxy-2-methyl-2-(E)-butenyl 4-diphosphate (HMBPP) into a mixture of isopentenyl diphosphate (IPP) and dimethylallyl diphosphate (DMAPP). Acts in the terminal step of the DOXP/MEP pathway for isoprenoid precursor biosynthesis.</text>
</comment>
<dbReference type="eggNOG" id="COG0761">
    <property type="taxonomic scope" value="Bacteria"/>
</dbReference>
<dbReference type="FunFam" id="2.40.50.140:FF:000103">
    <property type="entry name" value="protein RRP5 homolog"/>
    <property type="match status" value="1"/>
</dbReference>
<comment type="pathway">
    <text evidence="6">Isoprenoid biosynthesis; dimethylallyl diphosphate biosynthesis; dimethylallyl diphosphate from (2E)-4-hydroxy-3-methylbutenyl diphosphate: step 1/1.</text>
</comment>
<feature type="binding site" evidence="6">
    <location>
        <position position="188"/>
    </location>
    <ligand>
        <name>[4Fe-4S] cluster</name>
        <dbReference type="ChEBI" id="CHEBI:49883"/>
    </ligand>
</feature>
<feature type="binding site" evidence="6">
    <location>
        <position position="216"/>
    </location>
    <ligand>
        <name>isopentenyl diphosphate</name>
        <dbReference type="ChEBI" id="CHEBI:128769"/>
    </ligand>
</feature>
<evidence type="ECO:0000256" key="3">
    <source>
        <dbReference type="ARBA" id="ARBA00023004"/>
    </source>
</evidence>
<proteinExistence type="inferred from homology"/>
<feature type="binding site" evidence="6">
    <location>
        <position position="160"/>
    </location>
    <ligand>
        <name>(2E)-4-hydroxy-3-methylbut-2-enyl diphosphate</name>
        <dbReference type="ChEBI" id="CHEBI:128753"/>
    </ligand>
</feature>
<protein>
    <recommendedName>
        <fullName evidence="6">4-hydroxy-3-methylbut-2-enyl diphosphate reductase</fullName>
        <shortName evidence="6">HMBPP reductase</shortName>
        <ecNumber evidence="6">1.17.7.4</ecNumber>
    </recommendedName>
</protein>
<keyword evidence="6 8" id="KW-0560">Oxidoreductase</keyword>
<dbReference type="UniPathway" id="UPA00056">
    <property type="reaction ID" value="UER00097"/>
</dbReference>
<dbReference type="GO" id="GO:0046872">
    <property type="term" value="F:metal ion binding"/>
    <property type="evidence" value="ECO:0007669"/>
    <property type="project" value="UniProtKB-KW"/>
</dbReference>
<dbReference type="AlphaFoldDB" id="E4LAM1"/>
<dbReference type="Pfam" id="PF02401">
    <property type="entry name" value="LYTB"/>
    <property type="match status" value="1"/>
</dbReference>
<evidence type="ECO:0000256" key="5">
    <source>
        <dbReference type="ARBA" id="ARBA00025604"/>
    </source>
</evidence>
<dbReference type="InterPro" id="IPR003451">
    <property type="entry name" value="LytB/IspH"/>
</dbReference>
<keyword evidence="1 6" id="KW-0004">4Fe-4S</keyword>
<feature type="binding site" evidence="6">
    <location>
        <position position="260"/>
    </location>
    <ligand>
        <name>(2E)-4-hydroxy-3-methylbut-2-enyl diphosphate</name>
        <dbReference type="ChEBI" id="CHEBI:128753"/>
    </ligand>
</feature>
<feature type="binding site" evidence="6">
    <location>
        <position position="218"/>
    </location>
    <ligand>
        <name>dimethylallyl diphosphate</name>
        <dbReference type="ChEBI" id="CHEBI:57623"/>
    </ligand>
</feature>
<dbReference type="PRINTS" id="PR00681">
    <property type="entry name" value="RIBOSOMALS1"/>
</dbReference>
<feature type="binding site" evidence="6">
    <location>
        <position position="94"/>
    </location>
    <ligand>
        <name>[4Fe-4S] cluster</name>
        <dbReference type="ChEBI" id="CHEBI:49883"/>
    </ligand>
</feature>
<comment type="cofactor">
    <cofactor evidence="6">
        <name>[4Fe-4S] cluster</name>
        <dbReference type="ChEBI" id="CHEBI:49883"/>
    </cofactor>
    <text evidence="6">Binds 1 [4Fe-4S] cluster per subunit.</text>
</comment>
<comment type="function">
    <text evidence="5">Binds mRNA; thus facilitating recognition of the initiation point. It is needed to translate mRNA with a short Shine-Dalgarno (SD) purine-rich sequence.</text>
</comment>
<dbReference type="InterPro" id="IPR035104">
    <property type="entry name" value="Ribosomal_protein_S1-like"/>
</dbReference>
<dbReference type="OrthoDB" id="9804077at2"/>
<evidence type="ECO:0000256" key="2">
    <source>
        <dbReference type="ARBA" id="ARBA00022723"/>
    </source>
</evidence>
<keyword evidence="3 6" id="KW-0408">Iron</keyword>
<feature type="domain" description="S1 motif" evidence="7">
    <location>
        <begin position="292"/>
        <end position="361"/>
    </location>
</feature>
<comment type="catalytic activity">
    <reaction evidence="6">
        <text>dimethylallyl diphosphate + 2 oxidized [2Fe-2S]-[ferredoxin] + H2O = (2E)-4-hydroxy-3-methylbut-2-enyl diphosphate + 2 reduced [2Fe-2S]-[ferredoxin] + 2 H(+)</text>
        <dbReference type="Rhea" id="RHEA:24825"/>
        <dbReference type="Rhea" id="RHEA-COMP:10000"/>
        <dbReference type="Rhea" id="RHEA-COMP:10001"/>
        <dbReference type="ChEBI" id="CHEBI:15377"/>
        <dbReference type="ChEBI" id="CHEBI:15378"/>
        <dbReference type="ChEBI" id="CHEBI:33737"/>
        <dbReference type="ChEBI" id="CHEBI:33738"/>
        <dbReference type="ChEBI" id="CHEBI:57623"/>
        <dbReference type="ChEBI" id="CHEBI:128753"/>
        <dbReference type="EC" id="1.17.7.4"/>
    </reaction>
</comment>
<dbReference type="NCBIfam" id="TIGR00216">
    <property type="entry name" value="ispH_lytB"/>
    <property type="match status" value="1"/>
</dbReference>
<comment type="pathway">
    <text evidence="6">Isoprenoid biosynthesis; isopentenyl diphosphate biosynthesis via DXP pathway; isopentenyl diphosphate from 1-deoxy-D-xylulose 5-phosphate: step 6/6.</text>
</comment>
<dbReference type="SMART" id="SM00316">
    <property type="entry name" value="S1"/>
    <property type="match status" value="4"/>
</dbReference>
<feature type="binding site" evidence="6">
    <location>
        <position position="216"/>
    </location>
    <ligand>
        <name>(2E)-4-hydroxy-3-methylbut-2-enyl diphosphate</name>
        <dbReference type="ChEBI" id="CHEBI:128753"/>
    </ligand>
</feature>
<dbReference type="EC" id="1.17.7.4" evidence="6"/>